<dbReference type="Pfam" id="PF11316">
    <property type="entry name" value="Rhamno_transf"/>
    <property type="match status" value="1"/>
</dbReference>
<comment type="caution">
    <text evidence="1">The sequence shown here is derived from an EMBL/GenBank/DDBJ whole genome shotgun (WGS) entry which is preliminary data.</text>
</comment>
<accession>A0A0L1JKR2</accession>
<dbReference type="Proteomes" id="UP000036938">
    <property type="component" value="Unassembled WGS sequence"/>
</dbReference>
<dbReference type="RefSeq" id="WP_050532629.1">
    <property type="nucleotide sequence ID" value="NZ_AQQZ01000020.1"/>
</dbReference>
<evidence type="ECO:0000313" key="2">
    <source>
        <dbReference type="Proteomes" id="UP000036938"/>
    </source>
</evidence>
<dbReference type="OrthoDB" id="9771846at2"/>
<protein>
    <recommendedName>
        <fullName evidence="3">Rhamnosyl transferase</fullName>
    </recommendedName>
</protein>
<reference evidence="1 2" key="1">
    <citation type="journal article" date="2015" name="Int. J. Syst. Evol. Microbiol.">
        <title>Aestuariivita atlantica sp. nov., isolated from deep sea sediment of the Atlantic Ocean.</title>
        <authorList>
            <person name="Li G."/>
            <person name="Lai Q."/>
            <person name="Du Y."/>
            <person name="Liu X."/>
            <person name="Sun F."/>
            <person name="Shao Z."/>
        </authorList>
    </citation>
    <scope>NUCLEOTIDE SEQUENCE [LARGE SCALE GENOMIC DNA]</scope>
    <source>
        <strain evidence="1 2">22II-S11-z3</strain>
    </source>
</reference>
<dbReference type="STRING" id="1317121.ATO11_19745"/>
<organism evidence="1 2">
    <name type="scientific">Pseudaestuariivita atlantica</name>
    <dbReference type="NCBI Taxonomy" id="1317121"/>
    <lineage>
        <taxon>Bacteria</taxon>
        <taxon>Pseudomonadati</taxon>
        <taxon>Pseudomonadota</taxon>
        <taxon>Alphaproteobacteria</taxon>
        <taxon>Rhodobacterales</taxon>
        <taxon>Paracoccaceae</taxon>
        <taxon>Pseudaestuariivita</taxon>
    </lineage>
</organism>
<gene>
    <name evidence="1" type="ORF">ATO11_19745</name>
</gene>
<proteinExistence type="predicted"/>
<evidence type="ECO:0000313" key="1">
    <source>
        <dbReference type="EMBL" id="KNG91978.1"/>
    </source>
</evidence>
<keyword evidence="2" id="KW-1185">Reference proteome</keyword>
<dbReference type="EMBL" id="AQQZ01000020">
    <property type="protein sequence ID" value="KNG91978.1"/>
    <property type="molecule type" value="Genomic_DNA"/>
</dbReference>
<dbReference type="InterPro" id="IPR021466">
    <property type="entry name" value="Put_rhamnosyl_transferase"/>
</dbReference>
<sequence>MAYSIQVQGLIRFSVLTEDYYADKFDTVDKIAAHIFAPDRMERRFHLFERLCLPSLMRQTDMEFRLGVITSTHLPGDQLERLLALTEPHPNVTIFAEEPAKQYPLLRKAYARMQDRDRFTHALNFRIDDDDAVDRDFIARIKRQAAGLLQVGDPAGRTMIAHNFGFYIDMNHEGANRVFDARERMPLSVGSALLSPMDDPGIPYAYNHRKFAQHYNLYSDIETPAFLRTLHPDNKSDPAQLGLIDKMKPGRVERLLRKHFRVDIADLQAL</sequence>
<dbReference type="AlphaFoldDB" id="A0A0L1JKR2"/>
<evidence type="ECO:0008006" key="3">
    <source>
        <dbReference type="Google" id="ProtNLM"/>
    </source>
</evidence>
<name>A0A0L1JKR2_9RHOB</name>